<feature type="non-terminal residue" evidence="9">
    <location>
        <position position="2032"/>
    </location>
</feature>
<protein>
    <submittedName>
        <fullName evidence="9">DAPLE protein</fullName>
    </submittedName>
</protein>
<feature type="compositionally biased region" description="Polar residues" evidence="7">
    <location>
        <begin position="1797"/>
        <end position="1813"/>
    </location>
</feature>
<name>A0A852P418_9PASS</name>
<feature type="non-terminal residue" evidence="9">
    <location>
        <position position="1"/>
    </location>
</feature>
<evidence type="ECO:0000256" key="3">
    <source>
        <dbReference type="ARBA" id="ARBA00022658"/>
    </source>
</evidence>
<feature type="compositionally biased region" description="Polar residues" evidence="7">
    <location>
        <begin position="1851"/>
        <end position="1866"/>
    </location>
</feature>
<dbReference type="SUPFAM" id="SSF116907">
    <property type="entry name" value="Hook domain"/>
    <property type="match status" value="1"/>
</dbReference>
<feature type="coiled-coil region" evidence="6">
    <location>
        <begin position="1142"/>
        <end position="1183"/>
    </location>
</feature>
<dbReference type="Gene3D" id="1.10.418.10">
    <property type="entry name" value="Calponin-like domain"/>
    <property type="match status" value="1"/>
</dbReference>
<feature type="compositionally biased region" description="Polar residues" evidence="7">
    <location>
        <begin position="1912"/>
        <end position="1929"/>
    </location>
</feature>
<feature type="region of interest" description="Disordered" evidence="7">
    <location>
        <begin position="218"/>
        <end position="249"/>
    </location>
</feature>
<dbReference type="Proteomes" id="UP000658642">
    <property type="component" value="Unassembled WGS sequence"/>
</dbReference>
<dbReference type="Pfam" id="PF19047">
    <property type="entry name" value="HOOK_N"/>
    <property type="match status" value="1"/>
</dbReference>
<dbReference type="FunFam" id="1.10.418.10:FF:000035">
    <property type="entry name" value="girdin isoform X1"/>
    <property type="match status" value="1"/>
</dbReference>
<organism evidence="9 10">
    <name type="scientific">Atrichornis clamosus</name>
    <dbReference type="NCBI Taxonomy" id="449594"/>
    <lineage>
        <taxon>Eukaryota</taxon>
        <taxon>Metazoa</taxon>
        <taxon>Chordata</taxon>
        <taxon>Craniata</taxon>
        <taxon>Vertebrata</taxon>
        <taxon>Euteleostomi</taxon>
        <taxon>Archelosauria</taxon>
        <taxon>Archosauria</taxon>
        <taxon>Dinosauria</taxon>
        <taxon>Saurischia</taxon>
        <taxon>Theropoda</taxon>
        <taxon>Coelurosauria</taxon>
        <taxon>Aves</taxon>
        <taxon>Neognathae</taxon>
        <taxon>Neoaves</taxon>
        <taxon>Telluraves</taxon>
        <taxon>Australaves</taxon>
        <taxon>Passeriformes</taxon>
        <taxon>Menuridae</taxon>
        <taxon>Atrichornis</taxon>
    </lineage>
</organism>
<evidence type="ECO:0000256" key="5">
    <source>
        <dbReference type="ARBA" id="ARBA00061299"/>
    </source>
</evidence>
<dbReference type="InterPro" id="IPR001715">
    <property type="entry name" value="CH_dom"/>
</dbReference>
<evidence type="ECO:0000256" key="7">
    <source>
        <dbReference type="SAM" id="MobiDB-lite"/>
    </source>
</evidence>
<evidence type="ECO:0000256" key="2">
    <source>
        <dbReference type="ARBA" id="ARBA00022490"/>
    </source>
</evidence>
<evidence type="ECO:0000256" key="1">
    <source>
        <dbReference type="ARBA" id="ARBA00004496"/>
    </source>
</evidence>
<dbReference type="InterPro" id="IPR043936">
    <property type="entry name" value="HOOK_N"/>
</dbReference>
<feature type="compositionally biased region" description="Low complexity" evidence="7">
    <location>
        <begin position="2006"/>
        <end position="2023"/>
    </location>
</feature>
<feature type="coiled-coil region" evidence="6">
    <location>
        <begin position="249"/>
        <end position="338"/>
    </location>
</feature>
<evidence type="ECO:0000259" key="8">
    <source>
        <dbReference type="PROSITE" id="PS50021"/>
    </source>
</evidence>
<keyword evidence="4 6" id="KW-0175">Coiled coil</keyword>
<feature type="region of interest" description="Disordered" evidence="7">
    <location>
        <begin position="1425"/>
        <end position="1487"/>
    </location>
</feature>
<feature type="coiled-coil region" evidence="6">
    <location>
        <begin position="387"/>
        <end position="435"/>
    </location>
</feature>
<dbReference type="PANTHER" id="PTHR18947:SF31">
    <property type="entry name" value="PROTEIN DAPLE"/>
    <property type="match status" value="1"/>
</dbReference>
<feature type="compositionally biased region" description="Low complexity" evidence="7">
    <location>
        <begin position="1576"/>
        <end position="1595"/>
    </location>
</feature>
<dbReference type="GO" id="GO:0030705">
    <property type="term" value="P:cytoskeleton-dependent intracellular transport"/>
    <property type="evidence" value="ECO:0007669"/>
    <property type="project" value="InterPro"/>
</dbReference>
<dbReference type="EMBL" id="WBMZ01011141">
    <property type="protein sequence ID" value="NXY21786.1"/>
    <property type="molecule type" value="Genomic_DNA"/>
</dbReference>
<reference evidence="9" key="1">
    <citation type="submission" date="2020-02" db="EMBL/GenBank/DDBJ databases">
        <title>Bird 10,000 Genomes (B10K) Project - Family phase.</title>
        <authorList>
            <person name="Zhang G."/>
        </authorList>
    </citation>
    <scope>NUCLEOTIDE SEQUENCE</scope>
    <source>
        <strain evidence="9">B10K-DU-029-61</strain>
        <tissue evidence="9">Blood</tissue>
    </source>
</reference>
<feature type="region of interest" description="Disordered" evidence="7">
    <location>
        <begin position="1636"/>
        <end position="1677"/>
    </location>
</feature>
<feature type="compositionally biased region" description="Pro residues" evidence="7">
    <location>
        <begin position="225"/>
        <end position="241"/>
    </location>
</feature>
<feature type="compositionally biased region" description="Polar residues" evidence="7">
    <location>
        <begin position="1440"/>
        <end position="1456"/>
    </location>
</feature>
<comment type="similarity">
    <text evidence="5">Belongs to the CCDC88 family.</text>
</comment>
<dbReference type="GO" id="GO:0005737">
    <property type="term" value="C:cytoplasm"/>
    <property type="evidence" value="ECO:0007669"/>
    <property type="project" value="UniProtKB-SubCell"/>
</dbReference>
<comment type="caution">
    <text evidence="9">The sequence shown here is derived from an EMBL/GenBank/DDBJ whole genome shotgun (WGS) entry which is preliminary data.</text>
</comment>
<dbReference type="PANTHER" id="PTHR18947">
    <property type="entry name" value="HOOK PROTEINS"/>
    <property type="match status" value="1"/>
</dbReference>
<evidence type="ECO:0000313" key="10">
    <source>
        <dbReference type="Proteomes" id="UP000658642"/>
    </source>
</evidence>
<feature type="coiled-coil region" evidence="6">
    <location>
        <begin position="464"/>
        <end position="954"/>
    </location>
</feature>
<feature type="region of interest" description="Disordered" evidence="7">
    <location>
        <begin position="1563"/>
        <end position="1597"/>
    </location>
</feature>
<evidence type="ECO:0000313" key="9">
    <source>
        <dbReference type="EMBL" id="NXY21786.1"/>
    </source>
</evidence>
<feature type="compositionally biased region" description="Polar residues" evidence="7">
    <location>
        <begin position="1966"/>
        <end position="1977"/>
    </location>
</feature>
<feature type="coiled-coil region" evidence="6">
    <location>
        <begin position="1044"/>
        <end position="1106"/>
    </location>
</feature>
<feature type="region of interest" description="Disordered" evidence="7">
    <location>
        <begin position="1773"/>
        <end position="1813"/>
    </location>
</feature>
<sequence>MDVTVSELLELFLQSPLVTWVKTFGDLGSGDQDNLGVYMDLVDGVVLNKIMLQIDPRPTNQRVNKHVNNDTYLRVQNLTILIRNIKTYYQEVLQQLIVMNLPNVLMIGKDPLSGKSMDEIKKLLLLVLGCAVQCERKEEFIERIKQLDIETQAAIVSHIQEVTHNQENVFDLQWLELPDMAPEELESLSRNMVFHLRRLIDERDECTEVIVDLTQERDYLQSQQPPSPLKVPSPDSSPNPANPLSNEDKQHLAVELADTKAKLRRIRQELEEKSEQLADSKHEVEQLTLELQKIKQENMHLASDARSARAYRDELDSLRERANRVERLEMELVRCKEKLHDVDFYKARMEASENSEKDLLKDNIVLIETKAMLEEQLTMARARGDKLHELEKENLQLKSKLHDVELDRDTDKKRIEELLEENMVLEIAQKQSMNESAHLGWELEQLSKSTDLADTRKSFVFELNECASSRILKLEKDNQSLQNTIQELRDASLTSRESSLKFVELEKENQQLSKKIEKLQNQIEKEKQSNQDLETLSEELIKDKEQLQVVMETLKADKDRQIKDLKQENDHLNQVVLSLRQRSQVSSEARVKDIEKENKILHETVTETSSKLSKLEFEKKQLQKDFDQVREKVERVEEMEKELHRLERENEQLTKKAAVMKIVTEKVEVLEQENGDLEVENRKLRKSLDTLQNISIRLGDLERDNKQLDEENLELRRVVETMRFTSTKMAQIEAENKDLEREKEDLRKNVEMLKAMNKKSERLELSYQSVNSENQRLQQIVENSSKKIQELEKEVQGMESENQVLQRNLEELKVSAKRLERLEKENKALEQEMSQLEKDKKMLEKETKRLWQQVELKDAILDDSTVKLAVAEKENKTLEKEIARFRDSSSKLKEFEKNNKDLLKQVTIDKRTLATLREDLVLEKLKSQQLSSELDKLSQELEKIGLNKELLLEDDNGNDDTKYKVLESKTDSALKSTLAVKEEKIAMLEAQVKDFLNLNQQLQNDLNMVKKDFDALMQTQQDGQCAQKSLRYSAEKLIPNQQMNEKLESGHQEATAELLKLKDRAIELERNNAALHTEKQLLKEQLKHLETQNVSFNNQILTLQKQNVFLQEHNTALQTQTAKLQVENSTLSSQSASLMAQNALLQNQQTAKENENENLLKQKEQLKAEYESLLQDHEHLASLHERQSAEYERLINQHSCLKTLHKNLDLEHKGLGERYNSLMKHKGELEELELVLKTEREVLQQERRSNAITTGENQKLREELDRVNFMHNQLKAEYEGLHSHTKELKTSLNNSQLELNRWQARYDELKEQHQSMDISLTKLDNHCELLSRLKGNLEEENHHLLSQIQMLSQQNQMLLEQNMESKEQYHEEQKQYIDKLNALRRHKEKLEEKIMDQYKFYDPAPKKKNPWIGARALVKLIKPKKETTRERLKPAAESPTWHSESPETVNSPSASQKLKHQHEAQDNTSQGSNPVEERENPGGSSSKVLMDLKQKRNSHHGGSNDNVEISADSATRPCCVEMGPRTYSTSAIHLHTSTPISRLQSKPKGYNSEDNLCEQSPEVEFASTRQHVSRPNSLESSRNASSSSSPLNLKGSLDHIHGRTESLSSEDTVPSREAPALLRDTYSLHSAAAFLSPSSRHESSSHRNGLISCEMPQKSNPSQSYAGRQRSASPGSEMVTLEEFLEESNRLSLQSDTSSKRDDLLSDYFRKANEPSATGNLLVQPSRKEAAKMPTSHVAPAVKMATTSEEGRMAKPENYMKPNLRQVEPDALANPQGSLKLPHTPQHQPASGMRQMAQPQQPGTVSRRSTSLSRAFSLASADLLRATGPEAYRQESPQKTAAELHRGRDAVSQTARASVPTSSQATLRERPQSAKVAGSLQGVDSRCRQLDARRLSLVPPKDETALSFHQFSASPTASTSSLNVQQQERVNPGQHYPSASHTPSKVKPKPAARTEEVATVAPARAVSSSTEGNASLGQGQGDALLTKCQGKLLENSCGAVEEPVRGSSSNSSPGSPDPQGDQQTVWYEYGCV</sequence>
<feature type="coiled-coil region" evidence="6">
    <location>
        <begin position="1222"/>
        <end position="1393"/>
    </location>
</feature>
<feature type="region of interest" description="Disordered" evidence="7">
    <location>
        <begin position="1999"/>
        <end position="2032"/>
    </location>
</feature>
<keyword evidence="10" id="KW-1185">Reference proteome</keyword>
<gene>
    <name evidence="9" type="primary">Ccdc88c</name>
    <name evidence="9" type="ORF">ATRCLA_R05172</name>
</gene>
<feature type="coiled-coil region" evidence="6">
    <location>
        <begin position="978"/>
        <end position="1019"/>
    </location>
</feature>
<dbReference type="PROSITE" id="PS50021">
    <property type="entry name" value="CH"/>
    <property type="match status" value="1"/>
</dbReference>
<dbReference type="OrthoDB" id="10254988at2759"/>
<feature type="region of interest" description="Disordered" evidence="7">
    <location>
        <begin position="1828"/>
        <end position="1883"/>
    </location>
</feature>
<feature type="compositionally biased region" description="Basic and acidic residues" evidence="7">
    <location>
        <begin position="1425"/>
        <end position="1434"/>
    </location>
</feature>
<dbReference type="GO" id="GO:0005813">
    <property type="term" value="C:centrosome"/>
    <property type="evidence" value="ECO:0007669"/>
    <property type="project" value="TreeGrafter"/>
</dbReference>
<feature type="domain" description="Calponin-homology (CH)" evidence="8">
    <location>
        <begin position="11"/>
        <end position="131"/>
    </location>
</feature>
<keyword evidence="3" id="KW-0344">Guanine-nucleotide releasing factor</keyword>
<comment type="subcellular location">
    <subcellularLocation>
        <location evidence="1">Cytoplasm</location>
    </subcellularLocation>
</comment>
<evidence type="ECO:0000256" key="6">
    <source>
        <dbReference type="SAM" id="Coils"/>
    </source>
</evidence>
<dbReference type="GO" id="GO:0051959">
    <property type="term" value="F:dynein light intermediate chain binding"/>
    <property type="evidence" value="ECO:0007669"/>
    <property type="project" value="TreeGrafter"/>
</dbReference>
<dbReference type="InterPro" id="IPR036872">
    <property type="entry name" value="CH_dom_sf"/>
</dbReference>
<accession>A0A852P418</accession>
<dbReference type="GO" id="GO:0031122">
    <property type="term" value="P:cytoplasmic microtubule organization"/>
    <property type="evidence" value="ECO:0007669"/>
    <property type="project" value="TreeGrafter"/>
</dbReference>
<proteinExistence type="inferred from homology"/>
<feature type="compositionally biased region" description="Polar residues" evidence="7">
    <location>
        <begin position="1657"/>
        <end position="1674"/>
    </location>
</feature>
<feature type="region of interest" description="Disordered" evidence="7">
    <location>
        <begin position="1912"/>
        <end position="1981"/>
    </location>
</feature>
<dbReference type="GO" id="GO:0007165">
    <property type="term" value="P:signal transduction"/>
    <property type="evidence" value="ECO:0007669"/>
    <property type="project" value="UniProtKB-ARBA"/>
</dbReference>
<evidence type="ECO:0000256" key="4">
    <source>
        <dbReference type="ARBA" id="ARBA00023054"/>
    </source>
</evidence>
<keyword evidence="2" id="KW-0963">Cytoplasm</keyword>
<dbReference type="GO" id="GO:0008017">
    <property type="term" value="F:microtubule binding"/>
    <property type="evidence" value="ECO:0007669"/>
    <property type="project" value="TreeGrafter"/>
</dbReference>
<dbReference type="GO" id="GO:0005085">
    <property type="term" value="F:guanyl-nucleotide exchange factor activity"/>
    <property type="evidence" value="ECO:0007669"/>
    <property type="project" value="UniProtKB-KW"/>
</dbReference>